<feature type="compositionally biased region" description="Low complexity" evidence="1">
    <location>
        <begin position="458"/>
        <end position="485"/>
    </location>
</feature>
<keyword evidence="3" id="KW-1185">Reference proteome</keyword>
<accession>A0A3R7P8J5</accession>
<dbReference type="EMBL" id="QCYY01003364">
    <property type="protein sequence ID" value="ROT63857.1"/>
    <property type="molecule type" value="Genomic_DNA"/>
</dbReference>
<feature type="compositionally biased region" description="Basic residues" evidence="1">
    <location>
        <begin position="175"/>
        <end position="192"/>
    </location>
</feature>
<feature type="compositionally biased region" description="Pro residues" evidence="1">
    <location>
        <begin position="424"/>
        <end position="434"/>
    </location>
</feature>
<feature type="compositionally biased region" description="Low complexity" evidence="1">
    <location>
        <begin position="696"/>
        <end position="705"/>
    </location>
</feature>
<organism evidence="2 3">
    <name type="scientific">Penaeus vannamei</name>
    <name type="common">Whiteleg shrimp</name>
    <name type="synonym">Litopenaeus vannamei</name>
    <dbReference type="NCBI Taxonomy" id="6689"/>
    <lineage>
        <taxon>Eukaryota</taxon>
        <taxon>Metazoa</taxon>
        <taxon>Ecdysozoa</taxon>
        <taxon>Arthropoda</taxon>
        <taxon>Crustacea</taxon>
        <taxon>Multicrustacea</taxon>
        <taxon>Malacostraca</taxon>
        <taxon>Eumalacostraca</taxon>
        <taxon>Eucarida</taxon>
        <taxon>Decapoda</taxon>
        <taxon>Dendrobranchiata</taxon>
        <taxon>Penaeoidea</taxon>
        <taxon>Penaeidae</taxon>
        <taxon>Penaeus</taxon>
    </lineage>
</organism>
<evidence type="ECO:0000256" key="1">
    <source>
        <dbReference type="SAM" id="MobiDB-lite"/>
    </source>
</evidence>
<feature type="region of interest" description="Disordered" evidence="1">
    <location>
        <begin position="320"/>
        <end position="801"/>
    </location>
</feature>
<name>A0A3R7P8J5_PENVA</name>
<feature type="region of interest" description="Disordered" evidence="1">
    <location>
        <begin position="170"/>
        <end position="196"/>
    </location>
</feature>
<feature type="region of interest" description="Disordered" evidence="1">
    <location>
        <begin position="232"/>
        <end position="278"/>
    </location>
</feature>
<feature type="compositionally biased region" description="Basic residues" evidence="1">
    <location>
        <begin position="772"/>
        <end position="792"/>
    </location>
</feature>
<feature type="compositionally biased region" description="Low complexity" evidence="1">
    <location>
        <begin position="581"/>
        <end position="590"/>
    </location>
</feature>
<comment type="caution">
    <text evidence="2">The sequence shown here is derived from an EMBL/GenBank/DDBJ whole genome shotgun (WGS) entry which is preliminary data.</text>
</comment>
<proteinExistence type="predicted"/>
<feature type="compositionally biased region" description="Basic and acidic residues" evidence="1">
    <location>
        <begin position="334"/>
        <end position="346"/>
    </location>
</feature>
<protein>
    <submittedName>
        <fullName evidence="2">Uncharacterized protein</fullName>
    </submittedName>
</protein>
<reference evidence="2 3" key="2">
    <citation type="submission" date="2019-01" db="EMBL/GenBank/DDBJ databases">
        <title>The decoding of complex shrimp genome reveals the adaptation for benthos swimmer, frequently molting mechanism and breeding impact on genome.</title>
        <authorList>
            <person name="Sun Y."/>
            <person name="Gao Y."/>
            <person name="Yu Y."/>
        </authorList>
    </citation>
    <scope>NUCLEOTIDE SEQUENCE [LARGE SCALE GENOMIC DNA]</scope>
    <source>
        <tissue evidence="2">Muscle</tissue>
    </source>
</reference>
<evidence type="ECO:0000313" key="3">
    <source>
        <dbReference type="Proteomes" id="UP000283509"/>
    </source>
</evidence>
<sequence>MCAGGDTARNPAVAAAKADRRHCRRLTYNRELIRQTPAGRGADPTRVTGGVVRSAKVILIHQDVCGRPLAGTGCRGFWSNKSTVIQQQPQCSLPSSSYFSLDLSGYCYFGFSHGKTPPEKPDDSRPTLRCCGQKPHQEGMGTKEGGISNKGGPHFFRWLVVGGRFSLDSGCAAHRGGRRQRRRTKQRPRRAPRPIGRYSRWPSLLFNLPHPWAPQEEGRGIAGGFFLSRRKGVHTGQGAQPSRGEGRKRGAALGNHSERQERGGRLCEGQDHSRHWRGWHGDWLPRRPPVGIVARARDLCCARFGGGGGKFEEGTDARAYQEHRTAPKPQKTPHTPDVRTGRKEQSSKGQKGKGAGRAPQNGREERPWVSPIVVGAVPQPTRPQTGAPPAPRQGEDALRTPHHPRPVSASLSRGWRAGSNGPPTANPAAPPLAPPATLAGRLRPRGGPAPASPLVGTGPQPTRPRAGAARPRGQGRQPLRRPGSQDPQSLPRFRGREPERQGLPRGGGGHARARRLLRPGPRGRRGRGPTSRGPRTARARPRPAPTASSTRGSPPARPQPKVAPPIVVGAGPQPPRPRPGPSLGRPPGKNGPFGGNPGRAAPVPYAPPRPARAQGAEGGKPEPAPARGRRGRLTGRSSHPPPSAERARGRRGKGKGSPSRQTGAGGPCTAGAGAAGPTAAAAAAGSRGVAPPPPAAEAVPLSLSAQALSHHDRAQARPCPSGRGKAPSGVRQGHARIPRHRPRPERAPGADGGKPEPTPVLRKTRQGPGQARARRLGPRGRGQRRRRRHRSPQAHNLLSTP</sequence>
<dbReference type="Proteomes" id="UP000283509">
    <property type="component" value="Unassembled WGS sequence"/>
</dbReference>
<feature type="compositionally biased region" description="Low complexity" evidence="1">
    <location>
        <begin position="669"/>
        <end position="689"/>
    </location>
</feature>
<gene>
    <name evidence="2" type="ORF">C7M84_018238</name>
</gene>
<dbReference type="AlphaFoldDB" id="A0A3R7P8J5"/>
<reference evidence="2 3" key="1">
    <citation type="submission" date="2018-04" db="EMBL/GenBank/DDBJ databases">
        <authorList>
            <person name="Zhang X."/>
            <person name="Yuan J."/>
            <person name="Li F."/>
            <person name="Xiang J."/>
        </authorList>
    </citation>
    <scope>NUCLEOTIDE SEQUENCE [LARGE SCALE GENOMIC DNA]</scope>
    <source>
        <tissue evidence="2">Muscle</tissue>
    </source>
</reference>
<feature type="compositionally biased region" description="Basic and acidic residues" evidence="1">
    <location>
        <begin position="256"/>
        <end position="278"/>
    </location>
</feature>
<evidence type="ECO:0000313" key="2">
    <source>
        <dbReference type="EMBL" id="ROT63857.1"/>
    </source>
</evidence>
<feature type="compositionally biased region" description="Basic residues" evidence="1">
    <location>
        <begin position="733"/>
        <end position="743"/>
    </location>
</feature>
<feature type="compositionally biased region" description="Basic residues" evidence="1">
    <location>
        <begin position="511"/>
        <end position="527"/>
    </location>
</feature>